<comment type="caution">
    <text evidence="7">The sequence shown here is derived from an EMBL/GenBank/DDBJ whole genome shotgun (WGS) entry which is preliminary data.</text>
</comment>
<dbReference type="PROSITE" id="PS50088">
    <property type="entry name" value="ANK_REPEAT"/>
    <property type="match status" value="2"/>
</dbReference>
<protein>
    <recommendedName>
        <fullName evidence="6">HTH APSES-type domain-containing protein</fullName>
    </recommendedName>
</protein>
<feature type="domain" description="HTH APSES-type" evidence="6">
    <location>
        <begin position="5"/>
        <end position="112"/>
    </location>
</feature>
<dbReference type="InterPro" id="IPR018004">
    <property type="entry name" value="KilA/APSES_HTH"/>
</dbReference>
<feature type="region of interest" description="Disordered" evidence="5">
    <location>
        <begin position="123"/>
        <end position="202"/>
    </location>
</feature>
<evidence type="ECO:0000256" key="5">
    <source>
        <dbReference type="SAM" id="MobiDB-lite"/>
    </source>
</evidence>
<dbReference type="Gene3D" id="3.10.260.10">
    <property type="entry name" value="Transcription regulator HTH, APSES-type DNA-binding domain"/>
    <property type="match status" value="1"/>
</dbReference>
<dbReference type="InterPro" id="IPR003163">
    <property type="entry name" value="Tscrpt_reg_HTH_APSES-type"/>
</dbReference>
<dbReference type="Gene3D" id="1.25.40.20">
    <property type="entry name" value="Ankyrin repeat-containing domain"/>
    <property type="match status" value="1"/>
</dbReference>
<reference evidence="7" key="1">
    <citation type="submission" date="2020-12" db="EMBL/GenBank/DDBJ databases">
        <title>Metabolic potential, ecology and presence of endohyphal bacteria is reflected in genomic diversity of Mucoromycotina.</title>
        <authorList>
            <person name="Muszewska A."/>
            <person name="Okrasinska A."/>
            <person name="Steczkiewicz K."/>
            <person name="Drgas O."/>
            <person name="Orlowska M."/>
            <person name="Perlinska-Lenart U."/>
            <person name="Aleksandrzak-Piekarczyk T."/>
            <person name="Szatraj K."/>
            <person name="Zielenkiewicz U."/>
            <person name="Pilsyk S."/>
            <person name="Malc E."/>
            <person name="Mieczkowski P."/>
            <person name="Kruszewska J.S."/>
            <person name="Biernat P."/>
            <person name="Pawlowska J."/>
        </authorList>
    </citation>
    <scope>NUCLEOTIDE SEQUENCE</scope>
    <source>
        <strain evidence="7">WA0000067209</strain>
    </source>
</reference>
<dbReference type="SMART" id="SM00248">
    <property type="entry name" value="ANK"/>
    <property type="match status" value="4"/>
</dbReference>
<organism evidence="7 8">
    <name type="scientific">Mortierella isabellina</name>
    <name type="common">Filamentous fungus</name>
    <name type="synonym">Umbelopsis isabellina</name>
    <dbReference type="NCBI Taxonomy" id="91625"/>
    <lineage>
        <taxon>Eukaryota</taxon>
        <taxon>Fungi</taxon>
        <taxon>Fungi incertae sedis</taxon>
        <taxon>Mucoromycota</taxon>
        <taxon>Mucoromycotina</taxon>
        <taxon>Umbelopsidomycetes</taxon>
        <taxon>Umbelopsidales</taxon>
        <taxon>Umbelopsidaceae</taxon>
        <taxon>Umbelopsis</taxon>
    </lineage>
</organism>
<sequence>MSNNIYSAVYSGVPVYEMMCRGIAVMRRRADSYMNATQILKVAGIDKGKRTKILEREVLIGEHEKVQGGYGKYQGTWIPFDKSRELAERYQVADLLAPMFDYDGQQGVNGTNEPLLTKEQHVAEERKKAQLASPMAPSPLAVPARSQTAFRRQSKDSIPKITKQNIEPKAQMADRPRREPSSVPIARIQRGQTADPQDRSGERHRNVLMAIFLNEDPTHIPELLMSQETPHDFNTELVIDDQGHAALHWASALARIKIVELLLNRGANVMRTNFAGETALMRACMVVNNYEQRSFERMLGLLEKSVPIADKSDKTILHHIALTSAIDGRQEAASYYLKCMLKLIRDRKELQGLLDVQDENGDTALNIAARGGSKELMEQLIAAGASDEMVNHNGIKPEDYNELDNNVTRDGSPQDNHETLFSSNRDTPGRSSSPINMNSVREMRTPDIIAEPSLTNYRPSSVPSKRGREIVSAVQKIVDELDSEFSEELESKQQEIDQIQQSLESTATELKESRAQLQQYKLERQRLAEAERKSTNLTEAVEVEKAKLADKLTSDHMDINIDMVVNNAVNDKVINQDPKGKAKPHEDMSKIQKLESSIVRLRAKITIYKKNELGLMAELAELETQSSDKEDQCKKLIAACCGVPIEKVDSLLHPLIQAIESDPPDLDLSRVAGFMAKIQSHDDRGESSSKAAAASIDSAMDESD</sequence>
<dbReference type="SUPFAM" id="SSF54616">
    <property type="entry name" value="DNA-binding domain of Mlu1-box binding protein MBP1"/>
    <property type="match status" value="1"/>
</dbReference>
<dbReference type="InterPro" id="IPR036770">
    <property type="entry name" value="Ankyrin_rpt-contain_sf"/>
</dbReference>
<feature type="repeat" description="ANK" evidence="3">
    <location>
        <begin position="242"/>
        <end position="274"/>
    </location>
</feature>
<evidence type="ECO:0000256" key="3">
    <source>
        <dbReference type="PROSITE-ProRule" id="PRU00023"/>
    </source>
</evidence>
<dbReference type="GO" id="GO:0003677">
    <property type="term" value="F:DNA binding"/>
    <property type="evidence" value="ECO:0007669"/>
    <property type="project" value="InterPro"/>
</dbReference>
<dbReference type="GO" id="GO:0001228">
    <property type="term" value="F:DNA-binding transcription activator activity, RNA polymerase II-specific"/>
    <property type="evidence" value="ECO:0007669"/>
    <property type="project" value="UniProtKB-ARBA"/>
</dbReference>
<feature type="compositionally biased region" description="Low complexity" evidence="5">
    <location>
        <begin position="688"/>
        <end position="698"/>
    </location>
</feature>
<evidence type="ECO:0000256" key="1">
    <source>
        <dbReference type="ARBA" id="ARBA00022737"/>
    </source>
</evidence>
<keyword evidence="8" id="KW-1185">Reference proteome</keyword>
<evidence type="ECO:0000256" key="2">
    <source>
        <dbReference type="ARBA" id="ARBA00023043"/>
    </source>
</evidence>
<dbReference type="Proteomes" id="UP000654370">
    <property type="component" value="Unassembled WGS sequence"/>
</dbReference>
<name>A0A8H7PTF5_MORIS</name>
<dbReference type="Pfam" id="PF04383">
    <property type="entry name" value="KilA-N"/>
    <property type="match status" value="1"/>
</dbReference>
<accession>A0A8H7PTF5</accession>
<dbReference type="InterPro" id="IPR036887">
    <property type="entry name" value="HTH_APSES_sf"/>
</dbReference>
<evidence type="ECO:0000313" key="8">
    <source>
        <dbReference type="Proteomes" id="UP000654370"/>
    </source>
</evidence>
<dbReference type="InterPro" id="IPR051642">
    <property type="entry name" value="SWI6-like"/>
</dbReference>
<dbReference type="PROSITE" id="PS50297">
    <property type="entry name" value="ANK_REP_REGION"/>
    <property type="match status" value="2"/>
</dbReference>
<dbReference type="GO" id="GO:0030907">
    <property type="term" value="C:MBF transcription complex"/>
    <property type="evidence" value="ECO:0007669"/>
    <property type="project" value="TreeGrafter"/>
</dbReference>
<dbReference type="Pfam" id="PF00023">
    <property type="entry name" value="Ank"/>
    <property type="match status" value="2"/>
</dbReference>
<keyword evidence="1" id="KW-0677">Repeat</keyword>
<evidence type="ECO:0000256" key="4">
    <source>
        <dbReference type="SAM" id="Coils"/>
    </source>
</evidence>
<feature type="compositionally biased region" description="Polar residues" evidence="5">
    <location>
        <begin position="403"/>
        <end position="439"/>
    </location>
</feature>
<dbReference type="InterPro" id="IPR002110">
    <property type="entry name" value="Ankyrin_rpt"/>
</dbReference>
<dbReference type="PANTHER" id="PTHR43828:SF3">
    <property type="entry name" value="CHROMO DOMAIN-CONTAINING PROTEIN"/>
    <property type="match status" value="1"/>
</dbReference>
<dbReference type="SUPFAM" id="SSF48403">
    <property type="entry name" value="Ankyrin repeat"/>
    <property type="match status" value="1"/>
</dbReference>
<keyword evidence="2 3" id="KW-0040">ANK repeat</keyword>
<evidence type="ECO:0000313" key="7">
    <source>
        <dbReference type="EMBL" id="KAG2180239.1"/>
    </source>
</evidence>
<keyword evidence="4" id="KW-0175">Coiled coil</keyword>
<feature type="region of interest" description="Disordered" evidence="5">
    <location>
        <begin position="394"/>
        <end position="440"/>
    </location>
</feature>
<dbReference type="SMART" id="SM01252">
    <property type="entry name" value="KilA-N"/>
    <property type="match status" value="1"/>
</dbReference>
<gene>
    <name evidence="7" type="ORF">INT43_004028</name>
</gene>
<proteinExistence type="predicted"/>
<feature type="coiled-coil region" evidence="4">
    <location>
        <begin position="482"/>
        <end position="547"/>
    </location>
</feature>
<evidence type="ECO:0000259" key="6">
    <source>
        <dbReference type="PROSITE" id="PS51299"/>
    </source>
</evidence>
<feature type="coiled-coil region" evidence="4">
    <location>
        <begin position="591"/>
        <end position="639"/>
    </location>
</feature>
<dbReference type="PANTHER" id="PTHR43828">
    <property type="entry name" value="ASPARAGINASE"/>
    <property type="match status" value="1"/>
</dbReference>
<feature type="repeat" description="ANK" evidence="3">
    <location>
        <begin position="360"/>
        <end position="392"/>
    </location>
</feature>
<dbReference type="GO" id="GO:0033309">
    <property type="term" value="C:SBF transcription complex"/>
    <property type="evidence" value="ECO:0007669"/>
    <property type="project" value="TreeGrafter"/>
</dbReference>
<dbReference type="FunFam" id="3.10.260.10:FF:000001">
    <property type="entry name" value="APSES transcription factor (MbpA)"/>
    <property type="match status" value="1"/>
</dbReference>
<dbReference type="AlphaFoldDB" id="A0A8H7PTF5"/>
<dbReference type="OrthoDB" id="6718656at2759"/>
<dbReference type="PROSITE" id="PS51299">
    <property type="entry name" value="HTH_APSES"/>
    <property type="match status" value="1"/>
</dbReference>
<dbReference type="EMBL" id="JAEPQZ010000006">
    <property type="protein sequence ID" value="KAG2180239.1"/>
    <property type="molecule type" value="Genomic_DNA"/>
</dbReference>
<feature type="region of interest" description="Disordered" evidence="5">
    <location>
        <begin position="679"/>
        <end position="704"/>
    </location>
</feature>